<evidence type="ECO:0000259" key="5">
    <source>
        <dbReference type="PROSITE" id="PS50010"/>
    </source>
</evidence>
<dbReference type="PROSITE" id="PS50010">
    <property type="entry name" value="DH_2"/>
    <property type="match status" value="1"/>
</dbReference>
<dbReference type="GO" id="GO:0035556">
    <property type="term" value="P:intracellular signal transduction"/>
    <property type="evidence" value="ECO:0007669"/>
    <property type="project" value="InterPro"/>
</dbReference>
<dbReference type="Pfam" id="PF00621">
    <property type="entry name" value="RhoGEF"/>
    <property type="match status" value="1"/>
</dbReference>
<dbReference type="InterPro" id="IPR000219">
    <property type="entry name" value="DH_dom"/>
</dbReference>
<dbReference type="Pfam" id="PF16652">
    <property type="entry name" value="PH_13"/>
    <property type="match status" value="1"/>
</dbReference>
<feature type="compositionally biased region" description="Low complexity" evidence="3">
    <location>
        <begin position="301"/>
        <end position="316"/>
    </location>
</feature>
<evidence type="ECO:0000256" key="2">
    <source>
        <dbReference type="ARBA" id="ARBA00022490"/>
    </source>
</evidence>
<dbReference type="Gene3D" id="2.30.29.30">
    <property type="entry name" value="Pleckstrin-homology domain (PH domain)/Phosphotyrosine-binding domain (PTB)"/>
    <property type="match status" value="1"/>
</dbReference>
<accession>A0A5B0QQH6</accession>
<dbReference type="SUPFAM" id="SSF48065">
    <property type="entry name" value="DBL homology domain (DH-domain)"/>
    <property type="match status" value="1"/>
</dbReference>
<protein>
    <recommendedName>
        <fullName evidence="8">DH domain-containing protein</fullName>
    </recommendedName>
</protein>
<comment type="subcellular location">
    <subcellularLocation>
        <location evidence="1">Cytoplasm</location>
    </subcellularLocation>
</comment>
<dbReference type="CDD" id="cd00160">
    <property type="entry name" value="RhoGEF"/>
    <property type="match status" value="1"/>
</dbReference>
<feature type="compositionally biased region" description="Polar residues" evidence="3">
    <location>
        <begin position="110"/>
        <end position="144"/>
    </location>
</feature>
<evidence type="ECO:0000256" key="1">
    <source>
        <dbReference type="ARBA" id="ARBA00004496"/>
    </source>
</evidence>
<dbReference type="PANTHER" id="PTHR46006:SF6">
    <property type="entry name" value="INTERSECTIN-2 ISOFORM X1"/>
    <property type="match status" value="1"/>
</dbReference>
<dbReference type="Gene3D" id="1.20.900.10">
    <property type="entry name" value="Dbl homology (DH) domain"/>
    <property type="match status" value="1"/>
</dbReference>
<reference evidence="6 7" key="1">
    <citation type="submission" date="2019-05" db="EMBL/GenBank/DDBJ databases">
        <title>Emergence of the Ug99 lineage of the wheat stem rust pathogen through somatic hybridization.</title>
        <authorList>
            <person name="Li F."/>
            <person name="Upadhyaya N.M."/>
            <person name="Sperschneider J."/>
            <person name="Matny O."/>
            <person name="Nguyen-Phuc H."/>
            <person name="Mago R."/>
            <person name="Raley C."/>
            <person name="Miller M.E."/>
            <person name="Silverstein K.A.T."/>
            <person name="Henningsen E."/>
            <person name="Hirsch C.D."/>
            <person name="Visser B."/>
            <person name="Pretorius Z.A."/>
            <person name="Steffenson B.J."/>
            <person name="Schwessinger B."/>
            <person name="Dodds P.N."/>
            <person name="Figueroa M."/>
        </authorList>
    </citation>
    <scope>NUCLEOTIDE SEQUENCE [LARGE SCALE GENOMIC DNA]</scope>
    <source>
        <strain evidence="6">21-0</strain>
    </source>
</reference>
<feature type="compositionally biased region" description="Polar residues" evidence="3">
    <location>
        <begin position="379"/>
        <end position="411"/>
    </location>
</feature>
<feature type="compositionally biased region" description="Low complexity" evidence="3">
    <location>
        <begin position="208"/>
        <end position="221"/>
    </location>
</feature>
<dbReference type="PANTHER" id="PTHR46006">
    <property type="entry name" value="RHO GUANINE NUCLEOTIDE EXCHANGE FACTOR AT 64C, ISOFORM A"/>
    <property type="match status" value="1"/>
</dbReference>
<name>A0A5B0QQH6_PUCGR</name>
<dbReference type="InterPro" id="IPR001849">
    <property type="entry name" value="PH_domain"/>
</dbReference>
<keyword evidence="7" id="KW-1185">Reference proteome</keyword>
<feature type="domain" description="DH" evidence="5">
    <location>
        <begin position="424"/>
        <end position="601"/>
    </location>
</feature>
<dbReference type="InterPro" id="IPR051480">
    <property type="entry name" value="Endocytic_GEF_Adapter"/>
</dbReference>
<feature type="compositionally biased region" description="Polar residues" evidence="3">
    <location>
        <begin position="319"/>
        <end position="337"/>
    </location>
</feature>
<dbReference type="GO" id="GO:0005737">
    <property type="term" value="C:cytoplasm"/>
    <property type="evidence" value="ECO:0007669"/>
    <property type="project" value="UniProtKB-SubCell"/>
</dbReference>
<dbReference type="InterPro" id="IPR001331">
    <property type="entry name" value="GDS_CDC24_CS"/>
</dbReference>
<dbReference type="Proteomes" id="UP000324748">
    <property type="component" value="Unassembled WGS sequence"/>
</dbReference>
<organism evidence="6 7">
    <name type="scientific">Puccinia graminis f. sp. tritici</name>
    <dbReference type="NCBI Taxonomy" id="56615"/>
    <lineage>
        <taxon>Eukaryota</taxon>
        <taxon>Fungi</taxon>
        <taxon>Dikarya</taxon>
        <taxon>Basidiomycota</taxon>
        <taxon>Pucciniomycotina</taxon>
        <taxon>Pucciniomycetes</taxon>
        <taxon>Pucciniales</taxon>
        <taxon>Pucciniaceae</taxon>
        <taxon>Puccinia</taxon>
    </lineage>
</organism>
<feature type="compositionally biased region" description="Polar residues" evidence="3">
    <location>
        <begin position="12"/>
        <end position="45"/>
    </location>
</feature>
<dbReference type="SUPFAM" id="SSF50729">
    <property type="entry name" value="PH domain-like"/>
    <property type="match status" value="1"/>
</dbReference>
<dbReference type="InterPro" id="IPR011993">
    <property type="entry name" value="PH-like_dom_sf"/>
</dbReference>
<feature type="compositionally biased region" description="Low complexity" evidence="3">
    <location>
        <begin position="821"/>
        <end position="837"/>
    </location>
</feature>
<dbReference type="PROSITE" id="PS50003">
    <property type="entry name" value="PH_DOMAIN"/>
    <property type="match status" value="1"/>
</dbReference>
<keyword evidence="2" id="KW-0963">Cytoplasm</keyword>
<dbReference type="GO" id="GO:0005085">
    <property type="term" value="F:guanyl-nucleotide exchange factor activity"/>
    <property type="evidence" value="ECO:0007669"/>
    <property type="project" value="InterPro"/>
</dbReference>
<feature type="region of interest" description="Disordered" evidence="3">
    <location>
        <begin position="1"/>
        <end position="150"/>
    </location>
</feature>
<gene>
    <name evidence="6" type="ORF">PGT21_032093</name>
</gene>
<feature type="region of interest" description="Disordered" evidence="3">
    <location>
        <begin position="819"/>
        <end position="845"/>
    </location>
</feature>
<evidence type="ECO:0000259" key="4">
    <source>
        <dbReference type="PROSITE" id="PS50003"/>
    </source>
</evidence>
<dbReference type="OrthoDB" id="2507150at2759"/>
<evidence type="ECO:0000313" key="6">
    <source>
        <dbReference type="EMBL" id="KAA1115133.1"/>
    </source>
</evidence>
<dbReference type="EMBL" id="VSWC01000014">
    <property type="protein sequence ID" value="KAA1115133.1"/>
    <property type="molecule type" value="Genomic_DNA"/>
</dbReference>
<dbReference type="SMART" id="SM00325">
    <property type="entry name" value="RhoGEF"/>
    <property type="match status" value="1"/>
</dbReference>
<dbReference type="AlphaFoldDB" id="A0A5B0QQH6"/>
<dbReference type="InterPro" id="IPR035899">
    <property type="entry name" value="DBL_dom_sf"/>
</dbReference>
<evidence type="ECO:0000313" key="7">
    <source>
        <dbReference type="Proteomes" id="UP000324748"/>
    </source>
</evidence>
<sequence>MDADIPIRLKQDPTTSTTTIHNPSSAHQQQTGVAASRVHSQQSSIPRPVSPTTPNTHQPPHRPNPPPPLLLTPPSQSSTTTTTTTTLHHQPQPASPASPSLHHLVHHTPSPLSMSATIDSEPPEQNSKQPSMDSPRPSQELASDSDSEEHQMIAANPDRLQLLAAAGLVQRPITHRQQKLPPLPPDLTSSLSIPFLPTVPVDTDPQQPTATRSRTPSTSTARDCESDNDDPLSKMEAAFARYLNIQRDFPCSAGLSVSSSTQQTSRNRNTSQTVSGNRPSSEQLKSPRSQGFRCSSRHRPSSSGSSLPSASSGFRSWLSGMSKSVSAATNPSTSANTWMPDRRQSSTGGGCTPFGNHSPRPSISGPIHPVDDHHPQPCRPSTANNIVTPSTTPSPQANGRPGNSTWSSMMNPKTLSLYPEKEKNRQEAIHELIKTEATFVENCQILSQVFYRSLEPMIGVRAATIVFANIEEIMLFGTTFLSALERRQVESGSLVQAVGDIVLDYMQGVDVFRPYCSNQANASRILSHLKLKPSIANRLNGIRVKGLELEHYLLQPMQRLTRYPLLISQIMKYTDQGSSDYNRLANALKKVQEVLTTTNKIIGEQENEIVLVTLSEQLTIPGSDAKLNLATMTRFVGRRRLIREGILTKARSRKTFRAYLFNDFFLLAKTTTATGLLESSPGRRSQGQLVMYRAPMALEESQLLVGKDDHSLVIVHNSETFTLKTPDGHRACAAWIADFKAARREVFKALAGRRSKRASWAAKEAEQEEEEEKKKRRTREGGPDSEGLIKRQCSGSELNQKKAAVTRAVSAEPDVLNLLWSHSSSNPGHPSNLPSLNRSSIRLMM</sequence>
<proteinExistence type="predicted"/>
<comment type="caution">
    <text evidence="6">The sequence shown here is derived from an EMBL/GenBank/DDBJ whole genome shotgun (WGS) entry which is preliminary data.</text>
</comment>
<feature type="compositionally biased region" description="Pro residues" evidence="3">
    <location>
        <begin position="61"/>
        <end position="71"/>
    </location>
</feature>
<evidence type="ECO:0000256" key="3">
    <source>
        <dbReference type="SAM" id="MobiDB-lite"/>
    </source>
</evidence>
<feature type="region of interest" description="Disordered" evidence="3">
    <location>
        <begin position="758"/>
        <end position="807"/>
    </location>
</feature>
<feature type="compositionally biased region" description="Low complexity" evidence="3">
    <location>
        <begin position="72"/>
        <end position="102"/>
    </location>
</feature>
<evidence type="ECO:0008006" key="8">
    <source>
        <dbReference type="Google" id="ProtNLM"/>
    </source>
</evidence>
<feature type="compositionally biased region" description="Polar residues" evidence="3">
    <location>
        <begin position="255"/>
        <end position="289"/>
    </location>
</feature>
<feature type="region of interest" description="Disordered" evidence="3">
    <location>
        <begin position="254"/>
        <end position="411"/>
    </location>
</feature>
<dbReference type="GO" id="GO:0035025">
    <property type="term" value="P:positive regulation of Rho protein signal transduction"/>
    <property type="evidence" value="ECO:0007669"/>
    <property type="project" value="TreeGrafter"/>
</dbReference>
<feature type="region of interest" description="Disordered" evidence="3">
    <location>
        <begin position="198"/>
        <end position="231"/>
    </location>
</feature>
<dbReference type="PROSITE" id="PS00741">
    <property type="entry name" value="DH_1"/>
    <property type="match status" value="1"/>
</dbReference>
<feature type="domain" description="PH" evidence="4">
    <location>
        <begin position="640"/>
        <end position="744"/>
    </location>
</feature>
<feature type="compositionally biased region" description="Basic and acidic residues" evidence="3">
    <location>
        <begin position="1"/>
        <end position="11"/>
    </location>
</feature>